<evidence type="ECO:0000313" key="4">
    <source>
        <dbReference type="Proteomes" id="UP000294359"/>
    </source>
</evidence>
<dbReference type="PANTHER" id="PTHR37529:SF1">
    <property type="entry name" value="TRANSPOSASE INSG FOR INSERTION SEQUENCE ELEMENT IS4-RELATED"/>
    <property type="match status" value="1"/>
</dbReference>
<reference evidence="3 4" key="1">
    <citation type="submission" date="2019-03" db="EMBL/GenBank/DDBJ databases">
        <title>Draft Genome Sequences of Six Type Strains of the Genus Massilia.</title>
        <authorList>
            <person name="Miess H."/>
            <person name="Frediansyhah A."/>
            <person name="Gross H."/>
        </authorList>
    </citation>
    <scope>NUCLEOTIDE SEQUENCE [LARGE SCALE GENOMIC DNA]</scope>
    <source>
        <strain evidence="3 4">DSM 17505</strain>
    </source>
</reference>
<evidence type="ECO:0000259" key="2">
    <source>
        <dbReference type="Pfam" id="PF13006"/>
    </source>
</evidence>
<dbReference type="InterPro" id="IPR012337">
    <property type="entry name" value="RNaseH-like_sf"/>
</dbReference>
<protein>
    <submittedName>
        <fullName evidence="3">IS4 family transposase</fullName>
    </submittedName>
</protein>
<organism evidence="3 4">
    <name type="scientific">Pseudoduganella plicata</name>
    <dbReference type="NCBI Taxonomy" id="321984"/>
    <lineage>
        <taxon>Bacteria</taxon>
        <taxon>Pseudomonadati</taxon>
        <taxon>Pseudomonadota</taxon>
        <taxon>Betaproteobacteria</taxon>
        <taxon>Burkholderiales</taxon>
        <taxon>Oxalobacteraceae</taxon>
        <taxon>Telluria group</taxon>
        <taxon>Pseudoduganella</taxon>
    </lineage>
</organism>
<dbReference type="SUPFAM" id="SSF53098">
    <property type="entry name" value="Ribonuclease H-like"/>
    <property type="match status" value="1"/>
</dbReference>
<dbReference type="Pfam" id="PF13006">
    <property type="entry name" value="Nterm_IS4"/>
    <property type="match status" value="1"/>
</dbReference>
<dbReference type="InterPro" id="IPR047952">
    <property type="entry name" value="Transpos_IS4"/>
</dbReference>
<dbReference type="EMBL" id="CP038026">
    <property type="protein sequence ID" value="QBQ35117.1"/>
    <property type="molecule type" value="Genomic_DNA"/>
</dbReference>
<dbReference type="InterPro" id="IPR002559">
    <property type="entry name" value="Transposase_11"/>
</dbReference>
<evidence type="ECO:0000259" key="1">
    <source>
        <dbReference type="Pfam" id="PF01609"/>
    </source>
</evidence>
<name>A0ABX5S4N9_9BURK</name>
<dbReference type="PANTHER" id="PTHR37529">
    <property type="entry name" value="TRANSPOSASE INSG FOR INSERTION SEQUENCE ELEMENT IS4-RELATED"/>
    <property type="match status" value="1"/>
</dbReference>
<dbReference type="Proteomes" id="UP000294359">
    <property type="component" value="Chromosome"/>
</dbReference>
<feature type="domain" description="Transposase IS4 N-terminal" evidence="2">
    <location>
        <begin position="20"/>
        <end position="108"/>
    </location>
</feature>
<gene>
    <name evidence="3" type="ORF">E1742_02215</name>
</gene>
<dbReference type="NCBIfam" id="NF033592">
    <property type="entry name" value="transpos_IS4_1"/>
    <property type="match status" value="1"/>
</dbReference>
<proteinExistence type="predicted"/>
<sequence>MFDDTLHFLANHLESPDWARLGEHLPYEWVEQAVLSTEAASIRHRRLPAEQVVWLMVALALYRHKSISEVLDDLGLAVPDSQTPFVSKSAAAQARQRVGQAPLKWLFERSARHWVAQDKKAYLFKGLQLFAMDGTTLRTHDTVENREHFGAQSYASDTVASYPQVRGVTVTSLPTHLVHSAVFGPYSTNEMLYAKQLLGAIPNESLTVFDQGFLSAEILCGLTGSGAERHFIISSKSNTKWEAIEGESEDMLVRMRVSPQARAKCPELPEFWEARAITVVDAQARKRILLTSLRDRRRYKPSDIALCYDKRWGIETSYRELKQTMLGTALTLRSKTVDGVYQEIWGTLIAYNLIRLEIAKAALAVKCEPTEVSFIRAFHLIQFELHWAGVTRSYGKLPASMKHLRERLVSLLNDERPGRKCDRAVKATPKRYAVRKVKKLP</sequence>
<feature type="domain" description="Transposase IS4-like" evidence="1">
    <location>
        <begin position="128"/>
        <end position="353"/>
    </location>
</feature>
<dbReference type="RefSeq" id="WP_134383328.1">
    <property type="nucleotide sequence ID" value="NZ_CP038026.1"/>
</dbReference>
<evidence type="ECO:0000313" key="3">
    <source>
        <dbReference type="EMBL" id="QBQ35117.1"/>
    </source>
</evidence>
<dbReference type="InterPro" id="IPR024473">
    <property type="entry name" value="Transposases_IS4_N"/>
</dbReference>
<dbReference type="Pfam" id="PF01609">
    <property type="entry name" value="DDE_Tnp_1"/>
    <property type="match status" value="1"/>
</dbReference>
<accession>A0ABX5S4N9</accession>
<keyword evidence="4" id="KW-1185">Reference proteome</keyword>